<evidence type="ECO:0000256" key="6">
    <source>
        <dbReference type="ARBA" id="ARBA00022837"/>
    </source>
</evidence>
<evidence type="ECO:0000256" key="5">
    <source>
        <dbReference type="ARBA" id="ARBA00022729"/>
    </source>
</evidence>
<feature type="compositionally biased region" description="Basic and acidic residues" evidence="9">
    <location>
        <begin position="357"/>
        <end position="369"/>
    </location>
</feature>
<keyword evidence="4" id="KW-0479">Metal-binding</keyword>
<name>A0ABR6EJT3_9ACTN</name>
<keyword evidence="7" id="KW-0456">Lyase</keyword>
<keyword evidence="3" id="KW-0964">Secreted</keyword>
<keyword evidence="6" id="KW-0106">Calcium</keyword>
<reference evidence="12" key="1">
    <citation type="journal article" date="2020" name="Syst. Appl. Microbiol.">
        <title>Streptomyces alkaliterrae sp. nov., isolated from an alkaline soil, and emended descriptions of Streptomyces alkaliphilus, Streptomyces calidiresistens and Streptomyces durbertensis.</title>
        <authorList>
            <person name="Swiecimska M."/>
            <person name="Golinska P."/>
            <person name="Nouioui I."/>
            <person name="Wypij M."/>
            <person name="Rai M."/>
            <person name="Sangal V."/>
            <person name="Goodfellow M."/>
        </authorList>
    </citation>
    <scope>NUCLEOTIDE SEQUENCE [LARGE SCALE GENOMIC DNA]</scope>
    <source>
        <strain evidence="12">DSM 104538</strain>
    </source>
</reference>
<comment type="subcellular location">
    <subcellularLocation>
        <location evidence="2">Secreted</location>
    </subcellularLocation>
</comment>
<dbReference type="Pfam" id="PF22842">
    <property type="entry name" value="Pel9A-like_beta_helix"/>
    <property type="match status" value="1"/>
</dbReference>
<dbReference type="InterPro" id="IPR053868">
    <property type="entry name" value="Pel9A-like_beta_helix"/>
</dbReference>
<dbReference type="InterPro" id="IPR006626">
    <property type="entry name" value="PbH1"/>
</dbReference>
<evidence type="ECO:0000256" key="9">
    <source>
        <dbReference type="SAM" id="MobiDB-lite"/>
    </source>
</evidence>
<keyword evidence="12" id="KW-1185">Reference proteome</keyword>
<dbReference type="PANTHER" id="PTHR40088:SF1">
    <property type="entry name" value="PECTATE LYASE PEL9"/>
    <property type="match status" value="1"/>
</dbReference>
<proteinExistence type="inferred from homology"/>
<protein>
    <submittedName>
        <fullName evidence="11">Right-handed parallel beta-helix repeat-containing protein</fullName>
    </submittedName>
</protein>
<evidence type="ECO:0000256" key="3">
    <source>
        <dbReference type="ARBA" id="ARBA00022525"/>
    </source>
</evidence>
<evidence type="ECO:0000256" key="7">
    <source>
        <dbReference type="ARBA" id="ARBA00023239"/>
    </source>
</evidence>
<evidence type="ECO:0000259" key="10">
    <source>
        <dbReference type="Pfam" id="PF22842"/>
    </source>
</evidence>
<dbReference type="Proteomes" id="UP000766698">
    <property type="component" value="Unassembled WGS sequence"/>
</dbReference>
<evidence type="ECO:0000313" key="12">
    <source>
        <dbReference type="Proteomes" id="UP000766698"/>
    </source>
</evidence>
<organism evidence="11 12">
    <name type="scientific">Streptomyces durbertensis</name>
    <dbReference type="NCBI Taxonomy" id="2448886"/>
    <lineage>
        <taxon>Bacteria</taxon>
        <taxon>Bacillati</taxon>
        <taxon>Actinomycetota</taxon>
        <taxon>Actinomycetes</taxon>
        <taxon>Kitasatosporales</taxon>
        <taxon>Streptomycetaceae</taxon>
        <taxon>Streptomyces</taxon>
    </lineage>
</organism>
<feature type="domain" description="Pel9A-like right handed beta-helix region" evidence="10">
    <location>
        <begin position="143"/>
        <end position="301"/>
    </location>
</feature>
<gene>
    <name evidence="11" type="ORF">GL263_18855</name>
</gene>
<dbReference type="InterPro" id="IPR011050">
    <property type="entry name" value="Pectin_lyase_fold/virulence"/>
</dbReference>
<dbReference type="SUPFAM" id="SSF51126">
    <property type="entry name" value="Pectin lyase-like"/>
    <property type="match status" value="1"/>
</dbReference>
<dbReference type="Gene3D" id="2.160.20.10">
    <property type="entry name" value="Single-stranded right-handed beta-helix, Pectin lyase-like"/>
    <property type="match status" value="1"/>
</dbReference>
<dbReference type="PANTHER" id="PTHR40088">
    <property type="entry name" value="PECTATE LYASE (EUROFUNG)"/>
    <property type="match status" value="1"/>
</dbReference>
<keyword evidence="5" id="KW-0732">Signal</keyword>
<comment type="similarity">
    <text evidence="8">Belongs to the polysaccharide lyase 9 family.</text>
</comment>
<evidence type="ECO:0000256" key="1">
    <source>
        <dbReference type="ARBA" id="ARBA00001913"/>
    </source>
</evidence>
<dbReference type="InterPro" id="IPR052052">
    <property type="entry name" value="Polysaccharide_Lyase_9"/>
</dbReference>
<evidence type="ECO:0000256" key="8">
    <source>
        <dbReference type="ARBA" id="ARBA00038263"/>
    </source>
</evidence>
<dbReference type="InterPro" id="IPR012334">
    <property type="entry name" value="Pectin_lyas_fold"/>
</dbReference>
<dbReference type="RefSeq" id="WP_182856904.1">
    <property type="nucleotide sequence ID" value="NZ_WMLF01000310.1"/>
</dbReference>
<evidence type="ECO:0000256" key="2">
    <source>
        <dbReference type="ARBA" id="ARBA00004613"/>
    </source>
</evidence>
<sequence length="390" mass="41074">MSHSKGRHRRGRTLPVALVTATAVGAGGVYLVASPHGADAAEATTVTVATTAELEKAFAAVRPGTTIQLRAGTYHPTKSLKSQTDGTPERRITVTAHGTHKVVIDGSKLPSGQWLAAIAGDHWTLSNLTFRNSPAHGVVVTSSVGGVFRNLTTHGNGDSGFTLRGHGTVNNLIENLDSWNNYDAANHGQNADGLAIKFGSGEGNRVVGARLYHNADDGLDLWKWESPIRIERSWAYGNGVNRWKDPAFEGNGNGFKLGGGGVHTAHIVTDNAAWKNTKHGFTENSNQGAMRVHRNTAYNNAQSGFYFATSPARLSRNLSFANAGGTAKLGSRAVVAANSWGPDAPPTDNGSSPVRSVDARTAEGPRKPDGSLPTSDYLRTGTALLGAPMN</sequence>
<comment type="caution">
    <text evidence="11">The sequence shown here is derived from an EMBL/GenBank/DDBJ whole genome shotgun (WGS) entry which is preliminary data.</text>
</comment>
<evidence type="ECO:0000256" key="4">
    <source>
        <dbReference type="ARBA" id="ARBA00022723"/>
    </source>
</evidence>
<evidence type="ECO:0000313" key="11">
    <source>
        <dbReference type="EMBL" id="MBB1245602.1"/>
    </source>
</evidence>
<dbReference type="SMART" id="SM00710">
    <property type="entry name" value="PbH1"/>
    <property type="match status" value="5"/>
</dbReference>
<feature type="region of interest" description="Disordered" evidence="9">
    <location>
        <begin position="339"/>
        <end position="390"/>
    </location>
</feature>
<accession>A0ABR6EJT3</accession>
<comment type="cofactor">
    <cofactor evidence="1">
        <name>Ca(2+)</name>
        <dbReference type="ChEBI" id="CHEBI:29108"/>
    </cofactor>
</comment>
<dbReference type="EMBL" id="WMLF01000310">
    <property type="protein sequence ID" value="MBB1245602.1"/>
    <property type="molecule type" value="Genomic_DNA"/>
</dbReference>